<reference evidence="6" key="1">
    <citation type="submission" date="2018-04" db="EMBL/GenBank/DDBJ databases">
        <title>Draft genome sequence of the Candidatus Spirobacillus cienkowskii, a pathogen of freshwater Daphnia species, reconstructed from hemolymph metagenomic reads.</title>
        <authorList>
            <person name="Bresciani L."/>
            <person name="Lemos L.N."/>
            <person name="Wale N."/>
            <person name="Lin J.Y."/>
            <person name="Fernandes G.R."/>
            <person name="Duffy M.A."/>
            <person name="Rodrigues J.M."/>
        </authorList>
    </citation>
    <scope>NUCLEOTIDE SEQUENCE [LARGE SCALE GENOMIC DNA]</scope>
    <source>
        <strain evidence="6">Binning01</strain>
    </source>
</reference>
<keyword evidence="1" id="KW-0547">Nucleotide-binding</keyword>
<feature type="transmembrane region" description="Helical" evidence="4">
    <location>
        <begin position="80"/>
        <end position="103"/>
    </location>
</feature>
<dbReference type="Pfam" id="PF00488">
    <property type="entry name" value="MutS_V"/>
    <property type="match status" value="1"/>
</dbReference>
<keyword evidence="7" id="KW-1185">Reference proteome</keyword>
<organism evidence="6 7">
    <name type="scientific">Spirobacillus cienkowskii</name>
    <dbReference type="NCBI Taxonomy" id="495820"/>
    <lineage>
        <taxon>Bacteria</taxon>
        <taxon>Pseudomonadati</taxon>
        <taxon>Bdellovibrionota</taxon>
        <taxon>Oligoflexia</taxon>
        <taxon>Silvanigrellales</taxon>
        <taxon>Spirobacillus</taxon>
    </lineage>
</organism>
<dbReference type="SUPFAM" id="SSF52540">
    <property type="entry name" value="P-loop containing nucleoside triphosphate hydrolases"/>
    <property type="match status" value="1"/>
</dbReference>
<dbReference type="GO" id="GO:0030983">
    <property type="term" value="F:mismatched DNA binding"/>
    <property type="evidence" value="ECO:0007669"/>
    <property type="project" value="InterPro"/>
</dbReference>
<evidence type="ECO:0000313" key="6">
    <source>
        <dbReference type="EMBL" id="RDB36393.1"/>
    </source>
</evidence>
<dbReference type="Proteomes" id="UP000253934">
    <property type="component" value="Unassembled WGS sequence"/>
</dbReference>
<feature type="domain" description="DNA mismatch repair proteins mutS family" evidence="5">
    <location>
        <begin position="469"/>
        <end position="646"/>
    </location>
</feature>
<dbReference type="PANTHER" id="PTHR11361">
    <property type="entry name" value="DNA MISMATCH REPAIR PROTEIN MUTS FAMILY MEMBER"/>
    <property type="match status" value="1"/>
</dbReference>
<dbReference type="GO" id="GO:0006298">
    <property type="term" value="P:mismatch repair"/>
    <property type="evidence" value="ECO:0007669"/>
    <property type="project" value="InterPro"/>
</dbReference>
<keyword evidence="4" id="KW-0812">Transmembrane</keyword>
<keyword evidence="3" id="KW-0238">DNA-binding</keyword>
<gene>
    <name evidence="6" type="ORF">DCC88_05175</name>
</gene>
<dbReference type="InterPro" id="IPR000432">
    <property type="entry name" value="DNA_mismatch_repair_MutS_C"/>
</dbReference>
<dbReference type="GO" id="GO:0005829">
    <property type="term" value="C:cytosol"/>
    <property type="evidence" value="ECO:0007669"/>
    <property type="project" value="TreeGrafter"/>
</dbReference>
<dbReference type="EMBL" id="QOVW01000061">
    <property type="protein sequence ID" value="RDB36393.1"/>
    <property type="molecule type" value="Genomic_DNA"/>
</dbReference>
<evidence type="ECO:0000256" key="2">
    <source>
        <dbReference type="ARBA" id="ARBA00022840"/>
    </source>
</evidence>
<keyword evidence="4" id="KW-1133">Transmembrane helix</keyword>
<dbReference type="GO" id="GO:0140664">
    <property type="term" value="F:ATP-dependent DNA damage sensor activity"/>
    <property type="evidence" value="ECO:0007669"/>
    <property type="project" value="InterPro"/>
</dbReference>
<evidence type="ECO:0000259" key="5">
    <source>
        <dbReference type="SMART" id="SM00534"/>
    </source>
</evidence>
<protein>
    <recommendedName>
        <fullName evidence="5">DNA mismatch repair proteins mutS family domain-containing protein</fullName>
    </recommendedName>
</protein>
<name>A0A369KXD1_9BACT</name>
<dbReference type="SMART" id="SM00534">
    <property type="entry name" value="MUTSac"/>
    <property type="match status" value="1"/>
</dbReference>
<dbReference type="AlphaFoldDB" id="A0A369KXD1"/>
<feature type="transmembrane region" description="Helical" evidence="4">
    <location>
        <begin position="56"/>
        <end position="74"/>
    </location>
</feature>
<proteinExistence type="predicted"/>
<evidence type="ECO:0000313" key="7">
    <source>
        <dbReference type="Proteomes" id="UP000253934"/>
    </source>
</evidence>
<dbReference type="InterPro" id="IPR045076">
    <property type="entry name" value="MutS"/>
</dbReference>
<evidence type="ECO:0000256" key="1">
    <source>
        <dbReference type="ARBA" id="ARBA00022741"/>
    </source>
</evidence>
<comment type="caution">
    <text evidence="6">The sequence shown here is derived from an EMBL/GenBank/DDBJ whole genome shotgun (WGS) entry which is preliminary data.</text>
</comment>
<dbReference type="GO" id="GO:0005524">
    <property type="term" value="F:ATP binding"/>
    <property type="evidence" value="ECO:0007669"/>
    <property type="project" value="UniProtKB-KW"/>
</dbReference>
<dbReference type="PANTHER" id="PTHR11361:SF99">
    <property type="entry name" value="DNA MISMATCH REPAIR PROTEIN"/>
    <property type="match status" value="1"/>
</dbReference>
<feature type="transmembrane region" description="Helical" evidence="4">
    <location>
        <begin position="293"/>
        <end position="310"/>
    </location>
</feature>
<dbReference type="InterPro" id="IPR027417">
    <property type="entry name" value="P-loop_NTPase"/>
</dbReference>
<feature type="transmembrane region" description="Helical" evidence="4">
    <location>
        <begin position="259"/>
        <end position="281"/>
    </location>
</feature>
<sequence>MQIFARCDYNPERLKMHPLNNMTKTPETDTLKILENAIKNSSTKNTKLKKQDNQFAIFRLLSTITFLALIVGAFNNQVPIINFILILTFLLYCLLTAWIHSLIQDKQRKWKSIETSMQLQQARIQRNYEFLENHKAPWHNDLIEIPKNHLYAHDLDIHNQLFLLLDTCSTFQGSKKLLKLLIDGGTTLPNAADTKKRSQIASEISKHSQFLKRFEILKLDDLFLQKFFQNKQEEIENNNKDIHEEQNPLKEKFATIFQLLYCFICIVAWFIILFPAIILFIKTQNTENLLQPLFFYAFFILFGIGIFNPTTKKAIKISQDTRLIETVILSLKRKRKTNFEQYFSFLEKNSSLKLKKINSLINILNLRGNPIFWITLHIFLPLDSILCVILIYQLKKIEPHLSKWQNELYELDLLCSFARLKLENKLCHFLTPEEIQLATTNKIVFKNIGHPLIPEHKRILNDISLDLKTPVVLLTGSNMSGKSTFLRTLGINFLLSNIGAPVFASQFIAKPAKLLCAIRVDDSIADGTSYFYAEVKRLKQILEILENKQNSNSIFFIDEIFRGTNNKERYIGSFNIIKNLFEKNTFGFVTTHDLALTDIENTDSRLRNMHFREFINEQKLEFDYKIKEGPCPTTNALFIMKQEGLPIP</sequence>
<keyword evidence="2" id="KW-0067">ATP-binding</keyword>
<dbReference type="Gene3D" id="3.40.50.300">
    <property type="entry name" value="P-loop containing nucleotide triphosphate hydrolases"/>
    <property type="match status" value="1"/>
</dbReference>
<evidence type="ECO:0000256" key="4">
    <source>
        <dbReference type="SAM" id="Phobius"/>
    </source>
</evidence>
<feature type="transmembrane region" description="Helical" evidence="4">
    <location>
        <begin position="371"/>
        <end position="392"/>
    </location>
</feature>
<dbReference type="CDD" id="cd03283">
    <property type="entry name" value="ABC_MutS-like"/>
    <property type="match status" value="1"/>
</dbReference>
<keyword evidence="4" id="KW-0472">Membrane</keyword>
<evidence type="ECO:0000256" key="3">
    <source>
        <dbReference type="ARBA" id="ARBA00023125"/>
    </source>
</evidence>
<accession>A0A369KXD1</accession>